<dbReference type="InterPro" id="IPR029045">
    <property type="entry name" value="ClpP/crotonase-like_dom_sf"/>
</dbReference>
<dbReference type="GO" id="GO:0016829">
    <property type="term" value="F:lyase activity"/>
    <property type="evidence" value="ECO:0007669"/>
    <property type="project" value="UniProtKB-KW"/>
</dbReference>
<dbReference type="InterPro" id="IPR001753">
    <property type="entry name" value="Enoyl-CoA_hydra/iso"/>
</dbReference>
<dbReference type="CDD" id="cd06558">
    <property type="entry name" value="crotonase-like"/>
    <property type="match status" value="1"/>
</dbReference>
<gene>
    <name evidence="3" type="primary">crt</name>
    <name evidence="3" type="ORF">PITCH_A1910016</name>
</gene>
<dbReference type="EC" id="4.2.1.55" evidence="3"/>
<dbReference type="EMBL" id="OJIN01000103">
    <property type="protein sequence ID" value="SPD73610.1"/>
    <property type="molecule type" value="Genomic_DNA"/>
</dbReference>
<evidence type="ECO:0000256" key="1">
    <source>
        <dbReference type="ARBA" id="ARBA00005254"/>
    </source>
</evidence>
<keyword evidence="2 3" id="KW-0456">Lyase</keyword>
<dbReference type="SUPFAM" id="SSF52096">
    <property type="entry name" value="ClpP/crotonase"/>
    <property type="match status" value="1"/>
</dbReference>
<proteinExistence type="inferred from homology"/>
<dbReference type="GO" id="GO:0006635">
    <property type="term" value="P:fatty acid beta-oxidation"/>
    <property type="evidence" value="ECO:0007669"/>
    <property type="project" value="TreeGrafter"/>
</dbReference>
<comment type="similarity">
    <text evidence="1">Belongs to the enoyl-CoA hydratase/isomerase family.</text>
</comment>
<dbReference type="PANTHER" id="PTHR11941">
    <property type="entry name" value="ENOYL-COA HYDRATASE-RELATED"/>
    <property type="match status" value="1"/>
</dbReference>
<evidence type="ECO:0000256" key="2">
    <source>
        <dbReference type="ARBA" id="ARBA00023239"/>
    </source>
</evidence>
<dbReference type="FunFam" id="3.90.226.10:FF:000009">
    <property type="entry name" value="Carnitinyl-CoA dehydratase"/>
    <property type="match status" value="1"/>
</dbReference>
<dbReference type="PANTHER" id="PTHR11941:SF54">
    <property type="entry name" value="ENOYL-COA HYDRATASE, MITOCHONDRIAL"/>
    <property type="match status" value="1"/>
</dbReference>
<dbReference type="Gene3D" id="3.90.226.10">
    <property type="entry name" value="2-enoyl-CoA Hydratase, Chain A, domain 1"/>
    <property type="match status" value="1"/>
</dbReference>
<dbReference type="InterPro" id="IPR014748">
    <property type="entry name" value="Enoyl-CoA_hydra_C"/>
</dbReference>
<evidence type="ECO:0000313" key="3">
    <source>
        <dbReference type="EMBL" id="SPD73610.1"/>
    </source>
</evidence>
<dbReference type="Pfam" id="PF00378">
    <property type="entry name" value="ECH_1"/>
    <property type="match status" value="1"/>
</dbReference>
<dbReference type="Gene3D" id="1.10.12.10">
    <property type="entry name" value="Lyase 2-enoyl-coa Hydratase, Chain A, domain 2"/>
    <property type="match status" value="1"/>
</dbReference>
<name>A0A445MVU8_9BACT</name>
<accession>A0A445MVU8</accession>
<reference evidence="3" key="1">
    <citation type="submission" date="2018-01" db="EMBL/GenBank/DDBJ databases">
        <authorList>
            <person name="Regsiter A."/>
            <person name="William W."/>
        </authorList>
    </citation>
    <scope>NUCLEOTIDE SEQUENCE</scope>
    <source>
        <strain evidence="3">TRIP AH-1</strain>
    </source>
</reference>
<dbReference type="AlphaFoldDB" id="A0A445MVU8"/>
<organism evidence="3">
    <name type="scientific">uncultured Desulfobacterium sp</name>
    <dbReference type="NCBI Taxonomy" id="201089"/>
    <lineage>
        <taxon>Bacteria</taxon>
        <taxon>Pseudomonadati</taxon>
        <taxon>Thermodesulfobacteriota</taxon>
        <taxon>Desulfobacteria</taxon>
        <taxon>Desulfobacterales</taxon>
        <taxon>Desulfobacteriaceae</taxon>
        <taxon>Desulfobacterium</taxon>
        <taxon>environmental samples</taxon>
    </lineage>
</organism>
<protein>
    <submittedName>
        <fullName evidence="3">3-hydroxybutyryl-CoA dehydratase</fullName>
        <ecNumber evidence="3">4.2.1.55</ecNumber>
    </submittedName>
</protein>
<sequence length="260" mass="27685">MEYENIIFEVKEGIAVLTVNRPKKMNALNFRTMDEIKDAIATVKGDDSIRAMIITGAGDKAFVAGADISEFTGLGLKESYDFIRRGAGIFRDLEALNVPTIAAVNGMALGGGCELAMGCTFRIASENALFGLPELGLGVIPGYGGTQRLPRIIGRSQALWAMLTGENLDANKALALGLANQVAKPEELMDVAMKLAKKIATKAPLAVKFAMIATKFGDEVDLETGLVLEALSANLALASDDKKEGVAAFLEKRKPTYQGK</sequence>